<organism evidence="1">
    <name type="scientific">Lygus hesperus</name>
    <name type="common">Western plant bug</name>
    <dbReference type="NCBI Taxonomy" id="30085"/>
    <lineage>
        <taxon>Eukaryota</taxon>
        <taxon>Metazoa</taxon>
        <taxon>Ecdysozoa</taxon>
        <taxon>Arthropoda</taxon>
        <taxon>Hexapoda</taxon>
        <taxon>Insecta</taxon>
        <taxon>Pterygota</taxon>
        <taxon>Neoptera</taxon>
        <taxon>Paraneoptera</taxon>
        <taxon>Hemiptera</taxon>
        <taxon>Heteroptera</taxon>
        <taxon>Panheteroptera</taxon>
        <taxon>Cimicomorpha</taxon>
        <taxon>Miridae</taxon>
        <taxon>Mirini</taxon>
        <taxon>Lygus</taxon>
    </lineage>
</organism>
<sequence>MYDHHSYLVIRSQRVIPTSRYLWLEAVCQGEMSSQQPLRTFGILTHSACVLNLCLHEEPQEWFYSRFRTFRVFYQGCKTSLANTGGLRVVPPRPQVQKWMGEEKNQLGGGWKRTSQGFTERLRPKNQSLCMKIEKNWERPQKRCF</sequence>
<gene>
    <name evidence="1" type="ORF">CM83_10944</name>
</gene>
<proteinExistence type="predicted"/>
<accession>A0A0A9YRN4</accession>
<reference evidence="1" key="2">
    <citation type="submission" date="2014-07" db="EMBL/GenBank/DDBJ databases">
        <authorList>
            <person name="Hull J."/>
        </authorList>
    </citation>
    <scope>NUCLEOTIDE SEQUENCE</scope>
</reference>
<dbReference type="EMBL" id="GBHO01007937">
    <property type="protein sequence ID" value="JAG35667.1"/>
    <property type="molecule type" value="Transcribed_RNA"/>
</dbReference>
<protein>
    <submittedName>
        <fullName evidence="1">Uncharacterized protein</fullName>
    </submittedName>
</protein>
<dbReference type="AlphaFoldDB" id="A0A0A9YRN4"/>
<reference evidence="1" key="1">
    <citation type="journal article" date="2014" name="PLoS ONE">
        <title>Transcriptome-Based Identification of ABC Transporters in the Western Tarnished Plant Bug Lygus hesperus.</title>
        <authorList>
            <person name="Hull J.J."/>
            <person name="Chaney K."/>
            <person name="Geib S.M."/>
            <person name="Fabrick J.A."/>
            <person name="Brent C.S."/>
            <person name="Walsh D."/>
            <person name="Lavine L.C."/>
        </authorList>
    </citation>
    <scope>NUCLEOTIDE SEQUENCE</scope>
</reference>
<name>A0A0A9YRN4_LYGHE</name>
<evidence type="ECO:0000313" key="1">
    <source>
        <dbReference type="EMBL" id="JAG35667.1"/>
    </source>
</evidence>